<keyword evidence="2" id="KW-0812">Transmembrane</keyword>
<dbReference type="Proteomes" id="UP000193467">
    <property type="component" value="Unassembled WGS sequence"/>
</dbReference>
<comment type="caution">
    <text evidence="3">The sequence shown here is derived from an EMBL/GenBank/DDBJ whole genome shotgun (WGS) entry which is preliminary data.</text>
</comment>
<name>A0A1Y2DA57_9BASI</name>
<dbReference type="AlphaFoldDB" id="A0A1Y2DA57"/>
<evidence type="ECO:0000313" key="3">
    <source>
        <dbReference type="EMBL" id="ORY55545.1"/>
    </source>
</evidence>
<gene>
    <name evidence="3" type="ORF">BCR35DRAFT_310046</name>
</gene>
<keyword evidence="2" id="KW-0472">Membrane</keyword>
<evidence type="ECO:0000313" key="4">
    <source>
        <dbReference type="Proteomes" id="UP000193467"/>
    </source>
</evidence>
<reference evidence="3 4" key="1">
    <citation type="submission" date="2016-07" db="EMBL/GenBank/DDBJ databases">
        <title>Pervasive Adenine N6-methylation of Active Genes in Fungi.</title>
        <authorList>
            <consortium name="DOE Joint Genome Institute"/>
            <person name="Mondo S.J."/>
            <person name="Dannebaum R.O."/>
            <person name="Kuo R.C."/>
            <person name="Labutti K."/>
            <person name="Haridas S."/>
            <person name="Kuo A."/>
            <person name="Salamov A."/>
            <person name="Ahrendt S.R."/>
            <person name="Lipzen A."/>
            <person name="Sullivan W."/>
            <person name="Andreopoulos W.B."/>
            <person name="Clum A."/>
            <person name="Lindquist E."/>
            <person name="Daum C."/>
            <person name="Ramamoorthy G.K."/>
            <person name="Gryganskyi A."/>
            <person name="Culley D."/>
            <person name="Magnuson J.K."/>
            <person name="James T.Y."/>
            <person name="O'Malley M.A."/>
            <person name="Stajich J.E."/>
            <person name="Spatafora J.W."/>
            <person name="Visel A."/>
            <person name="Grigoriev I.V."/>
        </authorList>
    </citation>
    <scope>NUCLEOTIDE SEQUENCE [LARGE SCALE GENOMIC DNA]</scope>
    <source>
        <strain evidence="3 4">62-1032</strain>
    </source>
</reference>
<feature type="region of interest" description="Disordered" evidence="1">
    <location>
        <begin position="1"/>
        <end position="30"/>
    </location>
</feature>
<protein>
    <submittedName>
        <fullName evidence="3">Uncharacterized protein</fullName>
    </submittedName>
</protein>
<keyword evidence="2" id="KW-1133">Transmembrane helix</keyword>
<dbReference type="OrthoDB" id="2524605at2759"/>
<evidence type="ECO:0000256" key="1">
    <source>
        <dbReference type="SAM" id="MobiDB-lite"/>
    </source>
</evidence>
<dbReference type="EMBL" id="MCGR01000090">
    <property type="protein sequence ID" value="ORY55545.1"/>
    <property type="molecule type" value="Genomic_DNA"/>
</dbReference>
<sequence>MFARTALRSARPVSRRTYATPSEPVNLQRGSSKTPFFVVGALAVLAAGYSFGFTSTPTTPAVKNMKEATHAKTPEAQAAAGQGSDPHARPSVAGGDQKAKQ</sequence>
<feature type="compositionally biased region" description="Polar residues" evidence="1">
    <location>
        <begin position="17"/>
        <end position="30"/>
    </location>
</feature>
<evidence type="ECO:0000256" key="2">
    <source>
        <dbReference type="SAM" id="Phobius"/>
    </source>
</evidence>
<feature type="transmembrane region" description="Helical" evidence="2">
    <location>
        <begin position="36"/>
        <end position="56"/>
    </location>
</feature>
<dbReference type="InParanoid" id="A0A1Y2DA57"/>
<organism evidence="3 4">
    <name type="scientific">Leucosporidium creatinivorum</name>
    <dbReference type="NCBI Taxonomy" id="106004"/>
    <lineage>
        <taxon>Eukaryota</taxon>
        <taxon>Fungi</taxon>
        <taxon>Dikarya</taxon>
        <taxon>Basidiomycota</taxon>
        <taxon>Pucciniomycotina</taxon>
        <taxon>Microbotryomycetes</taxon>
        <taxon>Leucosporidiales</taxon>
        <taxon>Leucosporidium</taxon>
    </lineage>
</organism>
<keyword evidence="4" id="KW-1185">Reference proteome</keyword>
<feature type="region of interest" description="Disordered" evidence="1">
    <location>
        <begin position="72"/>
        <end position="101"/>
    </location>
</feature>
<proteinExistence type="predicted"/>
<accession>A0A1Y2DA57</accession>